<keyword evidence="7" id="KW-0460">Magnesium</keyword>
<comment type="caution">
    <text evidence="7">Lacks conserved residue(s) required for the propagation of feature annotation.</text>
</comment>
<dbReference type="AlphaFoldDB" id="A0A6I1EHM9"/>
<keyword evidence="6 7" id="KW-0057">Aromatic amino acid biosynthesis</keyword>
<dbReference type="EMBL" id="WEHX01000074">
    <property type="protein sequence ID" value="KAB7656309.1"/>
    <property type="molecule type" value="Genomic_DNA"/>
</dbReference>
<dbReference type="Gene3D" id="3.40.50.720">
    <property type="entry name" value="NAD(P)-binding Rossmann-like Domain"/>
    <property type="match status" value="1"/>
</dbReference>
<organism evidence="8 9">
    <name type="scientific">Sutterella seckii</name>
    <dbReference type="NCBI Taxonomy" id="1944635"/>
    <lineage>
        <taxon>Bacteria</taxon>
        <taxon>Pseudomonadati</taxon>
        <taxon>Pseudomonadota</taxon>
        <taxon>Betaproteobacteria</taxon>
        <taxon>Burkholderiales</taxon>
        <taxon>Sutterellaceae</taxon>
        <taxon>Sutterella</taxon>
    </lineage>
</organism>
<feature type="binding site" evidence="7">
    <location>
        <position position="418"/>
    </location>
    <ligand>
        <name>substrate</name>
    </ligand>
</feature>
<comment type="catalytic activity">
    <reaction evidence="7">
        <text>shikimate + ATP = 3-phosphoshikimate + ADP + H(+)</text>
        <dbReference type="Rhea" id="RHEA:13121"/>
        <dbReference type="ChEBI" id="CHEBI:15378"/>
        <dbReference type="ChEBI" id="CHEBI:30616"/>
        <dbReference type="ChEBI" id="CHEBI:36208"/>
        <dbReference type="ChEBI" id="CHEBI:145989"/>
        <dbReference type="ChEBI" id="CHEBI:456216"/>
        <dbReference type="EC" id="2.7.1.71"/>
    </reaction>
</comment>
<keyword evidence="3 7" id="KW-0547">Nucleotide-binding</keyword>
<feature type="binding site" evidence="7">
    <location>
        <begin position="302"/>
        <end position="307"/>
    </location>
    <ligand>
        <name>ATP</name>
        <dbReference type="ChEBI" id="CHEBI:30616"/>
    </ligand>
</feature>
<evidence type="ECO:0000313" key="8">
    <source>
        <dbReference type="EMBL" id="KAB7656309.1"/>
    </source>
</evidence>
<evidence type="ECO:0000256" key="5">
    <source>
        <dbReference type="ARBA" id="ARBA00022840"/>
    </source>
</evidence>
<feature type="binding site" evidence="7">
    <location>
        <position position="348"/>
    </location>
    <ligand>
        <name>substrate</name>
    </ligand>
</feature>
<name>A0A6I1EHM9_9BURK</name>
<comment type="cofactor">
    <cofactor evidence="7">
        <name>Mg(2+)</name>
        <dbReference type="ChEBI" id="CHEBI:18420"/>
    </cofactor>
    <text evidence="7">Binds 1 Mg(2+) ion per subunit.</text>
</comment>
<evidence type="ECO:0000256" key="7">
    <source>
        <dbReference type="HAMAP-Rule" id="MF_00109"/>
    </source>
</evidence>
<gene>
    <name evidence="7" type="primary">aroK</name>
    <name evidence="8" type="ORF">GBM95_09110</name>
</gene>
<dbReference type="PANTHER" id="PTHR21087:SF16">
    <property type="entry name" value="SHIKIMATE KINASE 1, CHLOROPLASTIC"/>
    <property type="match status" value="1"/>
</dbReference>
<protein>
    <recommendedName>
        <fullName evidence="7">Shikimate kinase</fullName>
        <shortName evidence="7">SK</shortName>
        <ecNumber evidence="7">2.7.1.71</ecNumber>
    </recommendedName>
</protein>
<dbReference type="PANTHER" id="PTHR21087">
    <property type="entry name" value="SHIKIMATE KINASE"/>
    <property type="match status" value="1"/>
</dbReference>
<comment type="subcellular location">
    <subcellularLocation>
        <location evidence="7">Cytoplasm</location>
    </subcellularLocation>
</comment>
<dbReference type="Gene3D" id="3.40.50.300">
    <property type="entry name" value="P-loop containing nucleotide triphosphate hydrolases"/>
    <property type="match status" value="1"/>
</dbReference>
<evidence type="ECO:0000256" key="3">
    <source>
        <dbReference type="ARBA" id="ARBA00022741"/>
    </source>
</evidence>
<evidence type="ECO:0000313" key="9">
    <source>
        <dbReference type="Proteomes" id="UP000430564"/>
    </source>
</evidence>
<dbReference type="GO" id="GO:0009423">
    <property type="term" value="P:chorismate biosynthetic process"/>
    <property type="evidence" value="ECO:0007669"/>
    <property type="project" value="UniProtKB-UniRule"/>
</dbReference>
<comment type="subunit">
    <text evidence="7">Monomer.</text>
</comment>
<dbReference type="Gene3D" id="3.40.50.10860">
    <property type="entry name" value="Leucine Dehydrogenase, chain A, domain 1"/>
    <property type="match status" value="1"/>
</dbReference>
<comment type="caution">
    <text evidence="8">The sequence shown here is derived from an EMBL/GenBank/DDBJ whole genome shotgun (WGS) entry which is preliminary data.</text>
</comment>
<dbReference type="HAMAP" id="MF_00109">
    <property type="entry name" value="Shikimate_kinase"/>
    <property type="match status" value="1"/>
</dbReference>
<dbReference type="RefSeq" id="WP_152158817.1">
    <property type="nucleotide sequence ID" value="NZ_WEHX01000074.1"/>
</dbReference>
<dbReference type="Pfam" id="PF01202">
    <property type="entry name" value="SKI"/>
    <property type="match status" value="1"/>
</dbReference>
<dbReference type="Proteomes" id="UP000430564">
    <property type="component" value="Unassembled WGS sequence"/>
</dbReference>
<feature type="binding site" evidence="7">
    <location>
        <position position="370"/>
    </location>
    <ligand>
        <name>substrate</name>
    </ligand>
</feature>
<dbReference type="InterPro" id="IPR027417">
    <property type="entry name" value="P-loop_NTPase"/>
</dbReference>
<keyword evidence="7" id="KW-0479">Metal-binding</keyword>
<dbReference type="GO" id="GO:0008652">
    <property type="term" value="P:amino acid biosynthetic process"/>
    <property type="evidence" value="ECO:0007669"/>
    <property type="project" value="UniProtKB-KW"/>
</dbReference>
<feature type="binding site" evidence="7">
    <location>
        <position position="324"/>
    </location>
    <ligand>
        <name>substrate</name>
    </ligand>
</feature>
<evidence type="ECO:0000256" key="4">
    <source>
        <dbReference type="ARBA" id="ARBA00022777"/>
    </source>
</evidence>
<keyword evidence="7" id="KW-0963">Cytoplasm</keyword>
<evidence type="ECO:0000256" key="2">
    <source>
        <dbReference type="ARBA" id="ARBA00022679"/>
    </source>
</evidence>
<comment type="similarity">
    <text evidence="7">Belongs to the shikimate kinase family.</text>
</comment>
<dbReference type="InterPro" id="IPR031322">
    <property type="entry name" value="Shikimate/glucono_kinase"/>
</dbReference>
<dbReference type="OrthoDB" id="9800332at2"/>
<dbReference type="CDD" id="cd00464">
    <property type="entry name" value="SK"/>
    <property type="match status" value="1"/>
</dbReference>
<dbReference type="GO" id="GO:0004765">
    <property type="term" value="F:shikimate kinase activity"/>
    <property type="evidence" value="ECO:0007669"/>
    <property type="project" value="UniProtKB-UniRule"/>
</dbReference>
<comment type="pathway">
    <text evidence="7">Metabolic intermediate biosynthesis; chorismate biosynthesis; chorismate from D-erythrose 4-phosphate and phosphoenolpyruvate: step 5/7.</text>
</comment>
<comment type="function">
    <text evidence="7">Catalyzes the specific phosphorylation of the 3-hydroxyl group of shikimic acid using ATP as a cosubstrate.</text>
</comment>
<dbReference type="UniPathway" id="UPA00053">
    <property type="reaction ID" value="UER00088"/>
</dbReference>
<keyword evidence="5 7" id="KW-0067">ATP-binding</keyword>
<sequence length="453" mass="48987">MLFPENQCTAAPEFSELTPELLCGAPGDDPRYCWLSGRRASLAAPEGDALLMKFGVSGAETLHLTPADAAKFLSLGRWDGVCVEDPYQELAASICGHLTQEARAARRVNLLLREGDGTISGDFTLGPGLSRLLPSLGVEIRDCRALILTDPEPAPIAAGLANLLTYLGAPRIDLKAIARPLSAEDVAHLPGISDTTLLINASSFGKAPDLEAMPIESPDVLKLFPSLAAVLDLVDDPIRTRLVWNALRLKLHARSTLGLRVIEAREATECFTGRTLPFPAARSILADIRRDASNIVLIGMPGCGKTTVGKVVAARLMREFVDIDTLVEHRVGKSSQRIYREDGEEFFRLHETAVIEALAGQHGLVISTGGGACLKPRNRMLLALNGTFYWMQRPLSKLSTYNRPIPQARGVEALYEERAPIYRDLAERIITVKSVDATAAEIIGESSASRVAP</sequence>
<reference evidence="8 9" key="1">
    <citation type="submission" date="2019-10" db="EMBL/GenBank/DDBJ databases">
        <title>Genome diversity of Sutterella seckii.</title>
        <authorList>
            <person name="Chaplin A.V."/>
            <person name="Sokolova S.R."/>
            <person name="Mosin K.A."/>
            <person name="Ivanova E.L."/>
            <person name="Kochetkova T.O."/>
            <person name="Goltsov A.Y."/>
            <person name="Trofimov D.Y."/>
            <person name="Efimov B.A."/>
        </authorList>
    </citation>
    <scope>NUCLEOTIDE SEQUENCE [LARGE SCALE GENOMIC DNA]</scope>
    <source>
        <strain evidence="8 9">ASD393</strain>
    </source>
</reference>
<feature type="binding site" evidence="7">
    <location>
        <position position="403"/>
    </location>
    <ligand>
        <name>ATP</name>
        <dbReference type="ChEBI" id="CHEBI:30616"/>
    </ligand>
</feature>
<accession>A0A6I1EHM9</accession>
<dbReference type="GO" id="GO:0005524">
    <property type="term" value="F:ATP binding"/>
    <property type="evidence" value="ECO:0007669"/>
    <property type="project" value="UniProtKB-UniRule"/>
</dbReference>
<keyword evidence="4 7" id="KW-0418">Kinase</keyword>
<dbReference type="PRINTS" id="PR01100">
    <property type="entry name" value="SHIKIMTKNASE"/>
</dbReference>
<feature type="binding site" evidence="7">
    <location>
        <position position="306"/>
    </location>
    <ligand>
        <name>Mg(2+)</name>
        <dbReference type="ChEBI" id="CHEBI:18420"/>
    </ligand>
</feature>
<keyword evidence="2 7" id="KW-0808">Transferase</keyword>
<proteinExistence type="inferred from homology"/>
<dbReference type="SUPFAM" id="SSF52540">
    <property type="entry name" value="P-loop containing nucleoside triphosphate hydrolases"/>
    <property type="match status" value="1"/>
</dbReference>
<evidence type="ECO:0000256" key="6">
    <source>
        <dbReference type="ARBA" id="ARBA00023141"/>
    </source>
</evidence>
<dbReference type="GO" id="GO:0005829">
    <property type="term" value="C:cytosol"/>
    <property type="evidence" value="ECO:0007669"/>
    <property type="project" value="TreeGrafter"/>
</dbReference>
<keyword evidence="1 7" id="KW-0028">Amino-acid biosynthesis</keyword>
<dbReference type="GO" id="GO:0009073">
    <property type="term" value="P:aromatic amino acid family biosynthetic process"/>
    <property type="evidence" value="ECO:0007669"/>
    <property type="project" value="UniProtKB-KW"/>
</dbReference>
<evidence type="ECO:0000256" key="1">
    <source>
        <dbReference type="ARBA" id="ARBA00022605"/>
    </source>
</evidence>
<dbReference type="EC" id="2.7.1.71" evidence="7"/>
<dbReference type="InterPro" id="IPR000623">
    <property type="entry name" value="Shikimate_kinase/TSH1"/>
</dbReference>
<dbReference type="GO" id="GO:0000287">
    <property type="term" value="F:magnesium ion binding"/>
    <property type="evidence" value="ECO:0007669"/>
    <property type="project" value="UniProtKB-UniRule"/>
</dbReference>